<dbReference type="AlphaFoldDB" id="A0A6J7JLK7"/>
<dbReference type="PANTHER" id="PTHR43433">
    <property type="entry name" value="HYDROLASE, ALPHA/BETA FOLD FAMILY PROTEIN"/>
    <property type="match status" value="1"/>
</dbReference>
<dbReference type="InterPro" id="IPR050471">
    <property type="entry name" value="AB_hydrolase"/>
</dbReference>
<name>A0A6J7JLK7_9ZZZZ</name>
<dbReference type="InterPro" id="IPR000073">
    <property type="entry name" value="AB_hydrolase_1"/>
</dbReference>
<dbReference type="EMBL" id="CAFBNG010000139">
    <property type="protein sequence ID" value="CAB4942992.1"/>
    <property type="molecule type" value="Genomic_DNA"/>
</dbReference>
<dbReference type="Pfam" id="PF12697">
    <property type="entry name" value="Abhydrolase_6"/>
    <property type="match status" value="1"/>
</dbReference>
<accession>A0A6J7JLK7</accession>
<dbReference type="InterPro" id="IPR029058">
    <property type="entry name" value="AB_hydrolase_fold"/>
</dbReference>
<evidence type="ECO:0000259" key="1">
    <source>
        <dbReference type="Pfam" id="PF12697"/>
    </source>
</evidence>
<dbReference type="PANTHER" id="PTHR43433:SF5">
    <property type="entry name" value="AB HYDROLASE-1 DOMAIN-CONTAINING PROTEIN"/>
    <property type="match status" value="1"/>
</dbReference>
<evidence type="ECO:0000313" key="2">
    <source>
        <dbReference type="EMBL" id="CAB4942992.1"/>
    </source>
</evidence>
<gene>
    <name evidence="2" type="ORF">UFOPK3774_00749</name>
</gene>
<sequence length="261" mass="28733">MGEKRSEYISLRSQKIWSTHWSGAGDPVVIFHGGLSATANWESYILQALMGREVFGYDRTGHGRTADHDGSFHFDFQVAEAIAYLEEVVKRPAHLLGYSDGGIISLMIAISRPDLVSSIVTIGANFDPSGLIRSEMPRVISQEDRDYYAITSPDPAHTLDEKHAKMAKIWKSEPNISLADLSSISAPVLVMAGDDDSIKPEHTVKLYEAIPHARLAIIPGASHSVIKDQTEIASSVIRKFLANPRDPITRLPIRRANPPLV</sequence>
<organism evidence="2">
    <name type="scientific">freshwater metagenome</name>
    <dbReference type="NCBI Taxonomy" id="449393"/>
    <lineage>
        <taxon>unclassified sequences</taxon>
        <taxon>metagenomes</taxon>
        <taxon>ecological metagenomes</taxon>
    </lineage>
</organism>
<reference evidence="2" key="1">
    <citation type="submission" date="2020-05" db="EMBL/GenBank/DDBJ databases">
        <authorList>
            <person name="Chiriac C."/>
            <person name="Salcher M."/>
            <person name="Ghai R."/>
            <person name="Kavagutti S V."/>
        </authorList>
    </citation>
    <scope>NUCLEOTIDE SEQUENCE</scope>
</reference>
<dbReference type="SUPFAM" id="SSF53474">
    <property type="entry name" value="alpha/beta-Hydrolases"/>
    <property type="match status" value="1"/>
</dbReference>
<dbReference type="Gene3D" id="3.40.50.1820">
    <property type="entry name" value="alpha/beta hydrolase"/>
    <property type="match status" value="1"/>
</dbReference>
<protein>
    <submittedName>
        <fullName evidence="2">Unannotated protein</fullName>
    </submittedName>
</protein>
<proteinExistence type="predicted"/>
<feature type="domain" description="AB hydrolase-1" evidence="1">
    <location>
        <begin position="28"/>
        <end position="229"/>
    </location>
</feature>